<evidence type="ECO:0000313" key="2">
    <source>
        <dbReference type="Proteomes" id="UP000473325"/>
    </source>
</evidence>
<reference evidence="1 2" key="1">
    <citation type="submission" date="2019-12" db="EMBL/GenBank/DDBJ databases">
        <authorList>
            <person name="Kun Z."/>
        </authorList>
    </citation>
    <scope>NUCLEOTIDE SEQUENCE [LARGE SCALE GENOMIC DNA]</scope>
    <source>
        <strain evidence="1 2">YIM 123512</strain>
    </source>
</reference>
<proteinExistence type="predicted"/>
<dbReference type="AlphaFoldDB" id="A0A6L7EZA2"/>
<dbReference type="PANTHER" id="PTHR33558:SF1">
    <property type="entry name" value="GLUTAREDOXIN-LIKE PROTEIN C5ORF63 HOMOLOG"/>
    <property type="match status" value="1"/>
</dbReference>
<organism evidence="1 2">
    <name type="scientific">Nocardioides flavescens</name>
    <dbReference type="NCBI Taxonomy" id="2691959"/>
    <lineage>
        <taxon>Bacteria</taxon>
        <taxon>Bacillati</taxon>
        <taxon>Actinomycetota</taxon>
        <taxon>Actinomycetes</taxon>
        <taxon>Propionibacteriales</taxon>
        <taxon>Nocardioidaceae</taxon>
        <taxon>Nocardioides</taxon>
    </lineage>
</organism>
<evidence type="ECO:0000313" key="1">
    <source>
        <dbReference type="EMBL" id="MXG89835.1"/>
    </source>
</evidence>
<dbReference type="PANTHER" id="PTHR33558">
    <property type="entry name" value="GLUTAREDOXIN-LIKE PROTEIN C5ORF63 HOMOLOG"/>
    <property type="match status" value="1"/>
</dbReference>
<accession>A0A6L7EZA2</accession>
<dbReference type="InterPro" id="IPR052565">
    <property type="entry name" value="Glutaredoxin-like_YDR286C"/>
</dbReference>
<keyword evidence="2" id="KW-1185">Reference proteome</keyword>
<dbReference type="EMBL" id="WUEK01000005">
    <property type="protein sequence ID" value="MXG89835.1"/>
    <property type="molecule type" value="Genomic_DNA"/>
</dbReference>
<comment type="caution">
    <text evidence="1">The sequence shown here is derived from an EMBL/GenBank/DDBJ whole genome shotgun (WGS) entry which is preliminary data.</text>
</comment>
<dbReference type="Pfam" id="PF05768">
    <property type="entry name" value="Glrx-like"/>
    <property type="match status" value="1"/>
</dbReference>
<dbReference type="RefSeq" id="WP_160877669.1">
    <property type="nucleotide sequence ID" value="NZ_WUEK01000005.1"/>
</dbReference>
<dbReference type="Proteomes" id="UP000473325">
    <property type="component" value="Unassembled WGS sequence"/>
</dbReference>
<protein>
    <submittedName>
        <fullName evidence="1">Glutaredoxin family protein</fullName>
    </submittedName>
</protein>
<sequence>MSDHRDGRPAGRPVGQSARVTLYSKPGCHLCDDARAVVERVCAELGERFEEHSILDDPELLERYREEIPVTLVDGRQHDFWRVDAQRLRAALTADPPHPTAR</sequence>
<dbReference type="SUPFAM" id="SSF52833">
    <property type="entry name" value="Thioredoxin-like"/>
    <property type="match status" value="1"/>
</dbReference>
<dbReference type="InterPro" id="IPR036249">
    <property type="entry name" value="Thioredoxin-like_sf"/>
</dbReference>
<dbReference type="Gene3D" id="3.40.30.10">
    <property type="entry name" value="Glutaredoxin"/>
    <property type="match status" value="1"/>
</dbReference>
<gene>
    <name evidence="1" type="ORF">GRQ65_09755</name>
</gene>
<name>A0A6L7EZA2_9ACTN</name>
<dbReference type="InterPro" id="IPR008554">
    <property type="entry name" value="Glutaredoxin-like"/>
</dbReference>